<feature type="domain" description="Solute-binding protein family 5" evidence="5">
    <location>
        <begin position="109"/>
        <end position="520"/>
    </location>
</feature>
<dbReference type="SUPFAM" id="SSF53850">
    <property type="entry name" value="Periplasmic binding protein-like II"/>
    <property type="match status" value="1"/>
</dbReference>
<dbReference type="KEGG" id="thd:BHV28_02590"/>
<gene>
    <name evidence="6" type="primary">oppA</name>
    <name evidence="6" type="ORF">BHV28_02590</name>
</gene>
<evidence type="ECO:0000313" key="6">
    <source>
        <dbReference type="EMBL" id="AQS40981.1"/>
    </source>
</evidence>
<dbReference type="GO" id="GO:0015833">
    <property type="term" value="P:peptide transport"/>
    <property type="evidence" value="ECO:0007669"/>
    <property type="project" value="TreeGrafter"/>
</dbReference>
<reference evidence="6 7" key="1">
    <citation type="journal article" date="2010" name="Science">
        <title>Genomic comparison of the ants Camponotus floridanus and Harpegnathos saltator.</title>
        <authorList>
            <person name="Bonasio R."/>
            <person name="Zhang G."/>
            <person name="Ye C."/>
            <person name="Mutti N.S."/>
            <person name="Fang X."/>
            <person name="Qin N."/>
            <person name="Donahue G."/>
            <person name="Yang P."/>
            <person name="Li Q."/>
            <person name="Li C."/>
            <person name="Zhang P."/>
            <person name="Huang Z."/>
            <person name="Berger S.L."/>
            <person name="Reinberg D."/>
            <person name="Wang J."/>
            <person name="Liebig J."/>
        </authorList>
    </citation>
    <scope>NUCLEOTIDE SEQUENCE [LARGE SCALE GENOMIC DNA]</scope>
    <source>
        <strain evidence="6 7">Hsal</strain>
    </source>
</reference>
<dbReference type="GO" id="GO:0042884">
    <property type="term" value="P:microcin transport"/>
    <property type="evidence" value="ECO:0007669"/>
    <property type="project" value="TreeGrafter"/>
</dbReference>
<accession>A0A1U9JSY9</accession>
<comment type="subcellular location">
    <subcellularLocation>
        <location evidence="1">Periplasm</location>
    </subcellularLocation>
</comment>
<dbReference type="InterPro" id="IPR000914">
    <property type="entry name" value="SBP_5_dom"/>
</dbReference>
<dbReference type="GO" id="GO:0030288">
    <property type="term" value="C:outer membrane-bounded periplasmic space"/>
    <property type="evidence" value="ECO:0007669"/>
    <property type="project" value="TreeGrafter"/>
</dbReference>
<evidence type="ECO:0000256" key="1">
    <source>
        <dbReference type="ARBA" id="ARBA00004418"/>
    </source>
</evidence>
<dbReference type="InterPro" id="IPR030678">
    <property type="entry name" value="Peptide/Ni-bd"/>
</dbReference>
<feature type="chain" id="PRO_5012211411" evidence="4">
    <location>
        <begin position="23"/>
        <end position="609"/>
    </location>
</feature>
<dbReference type="CDD" id="cd08497">
    <property type="entry name" value="MbnE-like"/>
    <property type="match status" value="1"/>
</dbReference>
<name>A0A1U9JSY9_9HYPH</name>
<dbReference type="Gene3D" id="3.40.190.10">
    <property type="entry name" value="Periplasmic binding protein-like II"/>
    <property type="match status" value="1"/>
</dbReference>
<dbReference type="Proteomes" id="UP000188912">
    <property type="component" value="Chromosome"/>
</dbReference>
<organism evidence="6 7">
    <name type="scientific">Candidatus Tokpelaia hoelldobleri</name>
    <dbReference type="NCBI Taxonomy" id="1902579"/>
    <lineage>
        <taxon>Bacteria</taxon>
        <taxon>Pseudomonadati</taxon>
        <taxon>Pseudomonadota</taxon>
        <taxon>Alphaproteobacteria</taxon>
        <taxon>Hyphomicrobiales</taxon>
        <taxon>Candidatus Tokpelaia</taxon>
    </lineage>
</organism>
<dbReference type="AlphaFoldDB" id="A0A1U9JSY9"/>
<dbReference type="PIRSF" id="PIRSF002741">
    <property type="entry name" value="MppA"/>
    <property type="match status" value="1"/>
</dbReference>
<feature type="signal peptide" evidence="4">
    <location>
        <begin position="1"/>
        <end position="22"/>
    </location>
</feature>
<dbReference type="Pfam" id="PF00496">
    <property type="entry name" value="SBP_bac_5"/>
    <property type="match status" value="1"/>
</dbReference>
<protein>
    <submittedName>
        <fullName evidence="6">ABC transporter periplasmic component protein</fullName>
    </submittedName>
</protein>
<sequence length="609" mass="69469">MRGIFAAIVAGGVLCTASGAFAQEPEWQSIATLGSLSRYAGHFARYDYVNPQAPRGGTLDMVVQGTFDSFNPYIPAGQAPSPGFASFGGGLIYSTLMDQSQDEAGVFHASLAQAMQTPADHSWARFRLNEKARWHDGQPVTPEDVVWSFEVLRKISPMYNSYYSGVERAAVTGVHEVAFFFKRAGNRELPYIMGDLPVLPKHWWEGRDAQGKKRDITRPALEIPLGSGPYRLTDFETGKYAVWQRVKDFWGADLPQNIGRYNYDRIRYTYLTGDKAVWEAFKKGGIYDYRQENRITNWMMAYNFPAVHEGRVKQVQFAPYSGYFQAYFFNTRRAKFADVRVRKALTLALDFESMNRLLYFSQYQRIRNYYNTPYTASQGLPAGREREILETVRDLVPEAVFTQEFHLPEYKTLQDSGRYLGQAMQLLREAGFHLEKNGLVDGHGNPFTIEFLFPAQSGLEKAASFYVGHLQRLGIQAFIRTVDNSQYQYRLNHFDYDIVFDVMAQSVSPGNEQMGYFGSAAADIAGSRNLAGVKNKSIDRLIEHLLHAQDYDELAATTRALDRVLLWNYYTVPAWGAQHNNLAYWDKLRMPPRQPAHASYDPMSWWIEP</sequence>
<dbReference type="STRING" id="1902579.BHV28_02590"/>
<dbReference type="GO" id="GO:1904680">
    <property type="term" value="F:peptide transmembrane transporter activity"/>
    <property type="evidence" value="ECO:0007669"/>
    <property type="project" value="TreeGrafter"/>
</dbReference>
<dbReference type="GO" id="GO:0043190">
    <property type="term" value="C:ATP-binding cassette (ABC) transporter complex"/>
    <property type="evidence" value="ECO:0007669"/>
    <property type="project" value="InterPro"/>
</dbReference>
<evidence type="ECO:0000256" key="2">
    <source>
        <dbReference type="ARBA" id="ARBA00005695"/>
    </source>
</evidence>
<dbReference type="PANTHER" id="PTHR30290">
    <property type="entry name" value="PERIPLASMIC BINDING COMPONENT OF ABC TRANSPORTER"/>
    <property type="match status" value="1"/>
</dbReference>
<evidence type="ECO:0000259" key="5">
    <source>
        <dbReference type="Pfam" id="PF00496"/>
    </source>
</evidence>
<evidence type="ECO:0000313" key="7">
    <source>
        <dbReference type="Proteomes" id="UP000188912"/>
    </source>
</evidence>
<dbReference type="PANTHER" id="PTHR30290:SF64">
    <property type="entry name" value="ABC TRANSPORTER PERIPLASMIC BINDING PROTEIN"/>
    <property type="match status" value="1"/>
</dbReference>
<keyword evidence="7" id="KW-1185">Reference proteome</keyword>
<reference evidence="6 7" key="2">
    <citation type="journal article" date="2016" name="Sci. Rep.">
        <title>The genome of Rhizobiales bacteria in predatory ants reveals urease gene functions but no genes for nitrogen fixation.</title>
        <authorList>
            <person name="Neuvonen M.M."/>
            <person name="Tamarit D."/>
            <person name="Naslund K."/>
            <person name="Liebig J."/>
            <person name="Feldhaar H."/>
            <person name="Moran N.A."/>
            <person name="Guy L."/>
            <person name="Andersson S.G."/>
        </authorList>
    </citation>
    <scope>NUCLEOTIDE SEQUENCE [LARGE SCALE GENOMIC DNA]</scope>
    <source>
        <strain evidence="6 7">Hsal</strain>
    </source>
</reference>
<comment type="similarity">
    <text evidence="2">Belongs to the bacterial solute-binding protein 5 family.</text>
</comment>
<evidence type="ECO:0000256" key="3">
    <source>
        <dbReference type="ARBA" id="ARBA00022729"/>
    </source>
</evidence>
<dbReference type="Gene3D" id="3.10.105.10">
    <property type="entry name" value="Dipeptide-binding Protein, Domain 3"/>
    <property type="match status" value="1"/>
</dbReference>
<evidence type="ECO:0000256" key="4">
    <source>
        <dbReference type="SAM" id="SignalP"/>
    </source>
</evidence>
<keyword evidence="3 4" id="KW-0732">Signal</keyword>
<dbReference type="InterPro" id="IPR039424">
    <property type="entry name" value="SBP_5"/>
</dbReference>
<proteinExistence type="inferred from homology"/>
<dbReference type="EMBL" id="CP017315">
    <property type="protein sequence ID" value="AQS40981.1"/>
    <property type="molecule type" value="Genomic_DNA"/>
</dbReference>